<name>A0A4U1CBS1_9SPHI</name>
<proteinExistence type="predicted"/>
<comment type="caution">
    <text evidence="1">The sequence shown here is derived from an EMBL/GenBank/DDBJ whole genome shotgun (WGS) entry which is preliminary data.</text>
</comment>
<organism evidence="1 2">
    <name type="scientific">Pedobacter cryotolerans</name>
    <dbReference type="NCBI Taxonomy" id="2571270"/>
    <lineage>
        <taxon>Bacteria</taxon>
        <taxon>Pseudomonadati</taxon>
        <taxon>Bacteroidota</taxon>
        <taxon>Sphingobacteriia</taxon>
        <taxon>Sphingobacteriales</taxon>
        <taxon>Sphingobacteriaceae</taxon>
        <taxon>Pedobacter</taxon>
    </lineage>
</organism>
<gene>
    <name evidence="1" type="ORF">FA045_08270</name>
</gene>
<dbReference type="RefSeq" id="WP_169305034.1">
    <property type="nucleotide sequence ID" value="NZ_SWBO01000004.1"/>
</dbReference>
<protein>
    <submittedName>
        <fullName evidence="1">Uncharacterized protein</fullName>
    </submittedName>
</protein>
<dbReference type="AlphaFoldDB" id="A0A4U1CBS1"/>
<accession>A0A4U1CBS1</accession>
<keyword evidence="2" id="KW-1185">Reference proteome</keyword>
<dbReference type="Proteomes" id="UP000310477">
    <property type="component" value="Unassembled WGS sequence"/>
</dbReference>
<evidence type="ECO:0000313" key="2">
    <source>
        <dbReference type="Proteomes" id="UP000310477"/>
    </source>
</evidence>
<reference evidence="1 2" key="1">
    <citation type="submission" date="2019-04" db="EMBL/GenBank/DDBJ databases">
        <title>Pedobacter sp. AR-2-6 sp. nov., isolated from Arctic soil.</title>
        <authorList>
            <person name="Dahal R.H."/>
            <person name="Kim D.-U."/>
        </authorList>
    </citation>
    <scope>NUCLEOTIDE SEQUENCE [LARGE SCALE GENOMIC DNA]</scope>
    <source>
        <strain evidence="1 2">AR-2-6</strain>
    </source>
</reference>
<sequence>MSKLVTKLWSEGNIVKLREIRDSKCNLKLRIYHHSQGTDSYYCDLSSKYLTWAEVDDLAAKSLANGEKSMTIVIPYKAGIFFTRGVKKQMQLN</sequence>
<dbReference type="EMBL" id="SWBO01000004">
    <property type="protein sequence ID" value="TKC01230.1"/>
    <property type="molecule type" value="Genomic_DNA"/>
</dbReference>
<evidence type="ECO:0000313" key="1">
    <source>
        <dbReference type="EMBL" id="TKC01230.1"/>
    </source>
</evidence>